<feature type="domain" description="Response regulatory" evidence="3">
    <location>
        <begin position="5"/>
        <end position="122"/>
    </location>
</feature>
<gene>
    <name evidence="5" type="ORF">T190423A01A_80052</name>
</gene>
<dbReference type="InterPro" id="IPR001789">
    <property type="entry name" value="Sig_transdc_resp-reg_receiver"/>
</dbReference>
<keyword evidence="5" id="KW-0238">DNA-binding</keyword>
<dbReference type="SUPFAM" id="SSF52172">
    <property type="entry name" value="CheY-like"/>
    <property type="match status" value="1"/>
</dbReference>
<dbReference type="GO" id="GO:0003677">
    <property type="term" value="F:DNA binding"/>
    <property type="evidence" value="ECO:0007669"/>
    <property type="project" value="UniProtKB-KW"/>
</dbReference>
<protein>
    <submittedName>
        <fullName evidence="5">DNA-binding response regulator</fullName>
    </submittedName>
</protein>
<feature type="domain" description="HTH LytTR-type" evidence="4">
    <location>
        <begin position="146"/>
        <end position="246"/>
    </location>
</feature>
<dbReference type="Proteomes" id="UP001497527">
    <property type="component" value="Unassembled WGS sequence"/>
</dbReference>
<evidence type="ECO:0000259" key="3">
    <source>
        <dbReference type="PROSITE" id="PS50110"/>
    </source>
</evidence>
<feature type="modified residue" description="4-aspartylphosphate" evidence="2">
    <location>
        <position position="55"/>
    </location>
</feature>
<dbReference type="InterPro" id="IPR050595">
    <property type="entry name" value="Bact_response_regulator"/>
</dbReference>
<dbReference type="Pfam" id="PF04397">
    <property type="entry name" value="LytTR"/>
    <property type="match status" value="1"/>
</dbReference>
<organism evidence="5 6">
    <name type="scientific">Tenacibaculum polynesiense</name>
    <dbReference type="NCBI Taxonomy" id="3137857"/>
    <lineage>
        <taxon>Bacteria</taxon>
        <taxon>Pseudomonadati</taxon>
        <taxon>Bacteroidota</taxon>
        <taxon>Flavobacteriia</taxon>
        <taxon>Flavobacteriales</taxon>
        <taxon>Flavobacteriaceae</taxon>
        <taxon>Tenacibaculum</taxon>
    </lineage>
</organism>
<evidence type="ECO:0000313" key="5">
    <source>
        <dbReference type="EMBL" id="CAL2104515.1"/>
    </source>
</evidence>
<dbReference type="RefSeq" id="WP_348718889.1">
    <property type="nucleotide sequence ID" value="NZ_CAXJIO010000017.1"/>
</dbReference>
<evidence type="ECO:0000259" key="4">
    <source>
        <dbReference type="PROSITE" id="PS50930"/>
    </source>
</evidence>
<evidence type="ECO:0000313" key="6">
    <source>
        <dbReference type="Proteomes" id="UP001497527"/>
    </source>
</evidence>
<dbReference type="SMART" id="SM00850">
    <property type="entry name" value="LytTR"/>
    <property type="match status" value="1"/>
</dbReference>
<dbReference type="PANTHER" id="PTHR44591">
    <property type="entry name" value="STRESS RESPONSE REGULATOR PROTEIN 1"/>
    <property type="match status" value="1"/>
</dbReference>
<dbReference type="PANTHER" id="PTHR44591:SF3">
    <property type="entry name" value="RESPONSE REGULATORY DOMAIN-CONTAINING PROTEIN"/>
    <property type="match status" value="1"/>
</dbReference>
<sequence length="248" mass="29412">MEKLNILIIEDQQEFADDITEILERYNYKVVGTAKNYKEAITQFYQFNIDLIIIDIFLGENPEGINFAETISTIPNARKPFLFLTSSKDRQIFERAKLTNPFRFLLKPFNELELIYAIEMAIEKFYNQINVFASNTEDTVIAHEYLFIKKRNTLKKVKLQDIIFIEVENRYCNIITSHEKFVIQISLSKIHTYLNKEQFQQVHRKYIVNIHAIEEIMVSESLLLLKNNHHISFSDKYKNIIKSFSILK</sequence>
<dbReference type="PROSITE" id="PS50930">
    <property type="entry name" value="HTH_LYTTR"/>
    <property type="match status" value="1"/>
</dbReference>
<accession>A0ABM9PGA3</accession>
<dbReference type="SMART" id="SM00448">
    <property type="entry name" value="REC"/>
    <property type="match status" value="1"/>
</dbReference>
<reference evidence="5 6" key="1">
    <citation type="submission" date="2024-05" db="EMBL/GenBank/DDBJ databases">
        <authorList>
            <person name="Duchaud E."/>
        </authorList>
    </citation>
    <scope>NUCLEOTIDE SEQUENCE [LARGE SCALE GENOMIC DNA]</scope>
    <source>
        <strain evidence="5">Ena-SAMPLE-TAB-13-05-2024-13:56:06:370-140308</strain>
    </source>
</reference>
<keyword evidence="1 2" id="KW-0597">Phosphoprotein</keyword>
<dbReference type="Gene3D" id="2.40.50.1020">
    <property type="entry name" value="LytTr DNA-binding domain"/>
    <property type="match status" value="1"/>
</dbReference>
<dbReference type="PROSITE" id="PS50110">
    <property type="entry name" value="RESPONSE_REGULATORY"/>
    <property type="match status" value="1"/>
</dbReference>
<comment type="caution">
    <text evidence="5">The sequence shown here is derived from an EMBL/GenBank/DDBJ whole genome shotgun (WGS) entry which is preliminary data.</text>
</comment>
<dbReference type="EMBL" id="CAXJIO010000017">
    <property type="protein sequence ID" value="CAL2104515.1"/>
    <property type="molecule type" value="Genomic_DNA"/>
</dbReference>
<dbReference type="Pfam" id="PF00072">
    <property type="entry name" value="Response_reg"/>
    <property type="match status" value="1"/>
</dbReference>
<evidence type="ECO:0000256" key="1">
    <source>
        <dbReference type="ARBA" id="ARBA00022553"/>
    </source>
</evidence>
<dbReference type="InterPro" id="IPR011006">
    <property type="entry name" value="CheY-like_superfamily"/>
</dbReference>
<keyword evidence="6" id="KW-1185">Reference proteome</keyword>
<dbReference type="Gene3D" id="3.40.50.2300">
    <property type="match status" value="1"/>
</dbReference>
<evidence type="ECO:0000256" key="2">
    <source>
        <dbReference type="PROSITE-ProRule" id="PRU00169"/>
    </source>
</evidence>
<dbReference type="InterPro" id="IPR007492">
    <property type="entry name" value="LytTR_DNA-bd_dom"/>
</dbReference>
<name>A0ABM9PGA3_9FLAO</name>
<proteinExistence type="predicted"/>